<feature type="compositionally biased region" description="Basic and acidic residues" evidence="1">
    <location>
        <begin position="1"/>
        <end position="10"/>
    </location>
</feature>
<keyword evidence="3" id="KW-1185">Reference proteome</keyword>
<gene>
    <name evidence="2" type="ORF">JWG45_03760</name>
</gene>
<name>A0ABS2U9Q8_9LEPT</name>
<dbReference type="EMBL" id="JAFFPU010000015">
    <property type="protein sequence ID" value="MBM9576263.1"/>
    <property type="molecule type" value="Genomic_DNA"/>
</dbReference>
<comment type="caution">
    <text evidence="2">The sequence shown here is derived from an EMBL/GenBank/DDBJ whole genome shotgun (WGS) entry which is preliminary data.</text>
</comment>
<evidence type="ECO:0000313" key="3">
    <source>
        <dbReference type="Proteomes" id="UP000724686"/>
    </source>
</evidence>
<reference evidence="2 3" key="1">
    <citation type="submission" date="2021-02" db="EMBL/GenBank/DDBJ databases">
        <title>Leptospira ainlahdjerensis sp. nov., Leptospira ainazelensis sp. nov., Leptospira abararensis sp. nov. and Leptospira chreensis sp. nov., four new species isolated from water sources in Algeria.</title>
        <authorList>
            <person name="Amara Korba A."/>
            <person name="Kainiu M."/>
            <person name="Vincent A.T."/>
            <person name="Mariet J.-F."/>
            <person name="Veyrier F.J."/>
            <person name="Goarant C."/>
            <person name="Picardeau M."/>
        </authorList>
    </citation>
    <scope>NUCLEOTIDE SEQUENCE [LARGE SCALE GENOMIC DNA]</scope>
    <source>
        <strain evidence="2 3">201903070</strain>
    </source>
</reference>
<feature type="region of interest" description="Disordered" evidence="1">
    <location>
        <begin position="1"/>
        <end position="28"/>
    </location>
</feature>
<sequence>MRGNIKEHLPGPRPNIEPPPQISEPPLQTLSSEDFIDTLRDCAFIKLGLNYVLNVIDHQLDKGNGFKIDRETADVIKSVSATLQNRIEKLERIEYQTFKESLYAGPSPTSRKIL</sequence>
<dbReference type="Proteomes" id="UP000724686">
    <property type="component" value="Unassembled WGS sequence"/>
</dbReference>
<proteinExistence type="predicted"/>
<evidence type="ECO:0000313" key="2">
    <source>
        <dbReference type="EMBL" id="MBM9576263.1"/>
    </source>
</evidence>
<organism evidence="2 3">
    <name type="scientific">Leptospira ainlahdjerensis</name>
    <dbReference type="NCBI Taxonomy" id="2810033"/>
    <lineage>
        <taxon>Bacteria</taxon>
        <taxon>Pseudomonadati</taxon>
        <taxon>Spirochaetota</taxon>
        <taxon>Spirochaetia</taxon>
        <taxon>Leptospirales</taxon>
        <taxon>Leptospiraceae</taxon>
        <taxon>Leptospira</taxon>
    </lineage>
</organism>
<evidence type="ECO:0000256" key="1">
    <source>
        <dbReference type="SAM" id="MobiDB-lite"/>
    </source>
</evidence>
<protein>
    <submittedName>
        <fullName evidence="2">Uncharacterized protein</fullName>
    </submittedName>
</protein>
<accession>A0ABS2U9Q8</accession>
<feature type="compositionally biased region" description="Pro residues" evidence="1">
    <location>
        <begin position="11"/>
        <end position="23"/>
    </location>
</feature>